<dbReference type="SUPFAM" id="SSF53474">
    <property type="entry name" value="alpha/beta-Hydrolases"/>
    <property type="match status" value="1"/>
</dbReference>
<sequence length="316" mass="35639">MKKIHVLLIVATTLFNCCSPADSSKNIKRGAQTFLTSDGIKLAVKVAGNGPVCIYIHGGPGQDYLSFEKMGGSDLEKCFTMVYVDQRGSGHSQNAKDYSLDRVIKDIEELRIKLGLNKVYVLSHSFGGVLAVNYAYQYPEHLSGLILANSTAYFIGPKTLQEQIQYGYHLLKKDTIIKEDKLNLLIQQVTDVRKKLSAVKLGYKLIADDVNTIIKMDSIESSYKRTSDYGMEVFIPLIDSTKTKKYPEYYKNYAPITAEIKVPALIISGKHDYAIGPDYYKNYKFPDIKVIEIDGSHMLYYEKNKEFISALCNFIK</sequence>
<dbReference type="Proteomes" id="UP001144347">
    <property type="component" value="Unassembled WGS sequence"/>
</dbReference>
<evidence type="ECO:0000259" key="3">
    <source>
        <dbReference type="Pfam" id="PF00561"/>
    </source>
</evidence>
<dbReference type="PRINTS" id="PR00111">
    <property type="entry name" value="ABHYDROLASE"/>
</dbReference>
<dbReference type="InterPro" id="IPR002410">
    <property type="entry name" value="Peptidase_S33"/>
</dbReference>
<name>A0ABT4L3D0_9SPHI</name>
<dbReference type="EMBL" id="JAPWGM010000001">
    <property type="protein sequence ID" value="MCZ4242423.1"/>
    <property type="molecule type" value="Genomic_DNA"/>
</dbReference>
<keyword evidence="5" id="KW-1185">Reference proteome</keyword>
<accession>A0ABT4L3D0</accession>
<dbReference type="PANTHER" id="PTHR43798">
    <property type="entry name" value="MONOACYLGLYCEROL LIPASE"/>
    <property type="match status" value="1"/>
</dbReference>
<dbReference type="GO" id="GO:0016787">
    <property type="term" value="F:hydrolase activity"/>
    <property type="evidence" value="ECO:0007669"/>
    <property type="project" value="UniProtKB-KW"/>
</dbReference>
<dbReference type="PANTHER" id="PTHR43798:SF33">
    <property type="entry name" value="HYDROLASE, PUTATIVE (AFU_ORTHOLOGUE AFUA_2G14860)-RELATED"/>
    <property type="match status" value="1"/>
</dbReference>
<dbReference type="Gene3D" id="3.40.50.1820">
    <property type="entry name" value="alpha/beta hydrolase"/>
    <property type="match status" value="1"/>
</dbReference>
<dbReference type="InterPro" id="IPR000073">
    <property type="entry name" value="AB_hydrolase_1"/>
</dbReference>
<keyword evidence="2 4" id="KW-0378">Hydrolase</keyword>
<evidence type="ECO:0000313" key="4">
    <source>
        <dbReference type="EMBL" id="MCZ4242423.1"/>
    </source>
</evidence>
<dbReference type="RefSeq" id="WP_269425541.1">
    <property type="nucleotide sequence ID" value="NZ_JAPWGM010000001.1"/>
</dbReference>
<dbReference type="PRINTS" id="PR00793">
    <property type="entry name" value="PROAMNOPTASE"/>
</dbReference>
<organism evidence="4 5">
    <name type="scientific">Pedobacter punctiformis</name>
    <dbReference type="NCBI Taxonomy" id="3004097"/>
    <lineage>
        <taxon>Bacteria</taxon>
        <taxon>Pseudomonadati</taxon>
        <taxon>Bacteroidota</taxon>
        <taxon>Sphingobacteriia</taxon>
        <taxon>Sphingobacteriales</taxon>
        <taxon>Sphingobacteriaceae</taxon>
        <taxon>Pedobacter</taxon>
    </lineage>
</organism>
<feature type="domain" description="AB hydrolase-1" evidence="3">
    <location>
        <begin position="54"/>
        <end position="303"/>
    </location>
</feature>
<gene>
    <name evidence="4" type="ORF">O0955_00280</name>
</gene>
<evidence type="ECO:0000256" key="1">
    <source>
        <dbReference type="ARBA" id="ARBA00010088"/>
    </source>
</evidence>
<evidence type="ECO:0000256" key="2">
    <source>
        <dbReference type="ARBA" id="ARBA00022801"/>
    </source>
</evidence>
<evidence type="ECO:0000313" key="5">
    <source>
        <dbReference type="Proteomes" id="UP001144347"/>
    </source>
</evidence>
<dbReference type="Pfam" id="PF00561">
    <property type="entry name" value="Abhydrolase_1"/>
    <property type="match status" value="1"/>
</dbReference>
<dbReference type="InterPro" id="IPR029058">
    <property type="entry name" value="AB_hydrolase_fold"/>
</dbReference>
<reference evidence="4" key="1">
    <citation type="submission" date="2022-12" db="EMBL/GenBank/DDBJ databases">
        <title>Genome sequence of HCMS5-2.</title>
        <authorList>
            <person name="Woo H."/>
        </authorList>
    </citation>
    <scope>NUCLEOTIDE SEQUENCE</scope>
    <source>
        <strain evidence="4">HCMS5-2</strain>
    </source>
</reference>
<comment type="caution">
    <text evidence="4">The sequence shown here is derived from an EMBL/GenBank/DDBJ whole genome shotgun (WGS) entry which is preliminary data.</text>
</comment>
<protein>
    <submittedName>
        <fullName evidence="4">Alpha/beta hydrolase</fullName>
    </submittedName>
</protein>
<comment type="similarity">
    <text evidence="1">Belongs to the peptidase S33 family.</text>
</comment>
<dbReference type="InterPro" id="IPR050266">
    <property type="entry name" value="AB_hydrolase_sf"/>
</dbReference>
<proteinExistence type="inferred from homology"/>